<dbReference type="RefSeq" id="WP_114024858.1">
    <property type="nucleotide sequence ID" value="NZ_QOIN01000058.1"/>
</dbReference>
<protein>
    <submittedName>
        <fullName evidence="6">TetR/AcrR family transcriptional regulator</fullName>
    </submittedName>
</protein>
<dbReference type="Gene3D" id="1.10.357.10">
    <property type="entry name" value="Tetracycline Repressor, domain 2"/>
    <property type="match status" value="1"/>
</dbReference>
<gene>
    <name evidence="6" type="ORF">DTL70_28285</name>
</gene>
<keyword evidence="2 4" id="KW-0238">DNA-binding</keyword>
<feature type="DNA-binding region" description="H-T-H motif" evidence="4">
    <location>
        <begin position="26"/>
        <end position="45"/>
    </location>
</feature>
<dbReference type="SUPFAM" id="SSF48498">
    <property type="entry name" value="Tetracyclin repressor-like, C-terminal domain"/>
    <property type="match status" value="1"/>
</dbReference>
<comment type="caution">
    <text evidence="6">The sequence shown here is derived from an EMBL/GenBank/DDBJ whole genome shotgun (WGS) entry which is preliminary data.</text>
</comment>
<dbReference type="Proteomes" id="UP000252914">
    <property type="component" value="Unassembled WGS sequence"/>
</dbReference>
<evidence type="ECO:0000256" key="1">
    <source>
        <dbReference type="ARBA" id="ARBA00023015"/>
    </source>
</evidence>
<keyword evidence="1" id="KW-0805">Transcription regulation</keyword>
<dbReference type="Pfam" id="PF16925">
    <property type="entry name" value="TetR_C_13"/>
    <property type="match status" value="1"/>
</dbReference>
<dbReference type="PRINTS" id="PR00455">
    <property type="entry name" value="HTHTETR"/>
</dbReference>
<dbReference type="EMBL" id="QOIN01000058">
    <property type="protein sequence ID" value="RCG16825.1"/>
    <property type="molecule type" value="Genomic_DNA"/>
</dbReference>
<dbReference type="InterPro" id="IPR011075">
    <property type="entry name" value="TetR_C"/>
</dbReference>
<dbReference type="PROSITE" id="PS50977">
    <property type="entry name" value="HTH_TETR_2"/>
    <property type="match status" value="1"/>
</dbReference>
<dbReference type="SUPFAM" id="SSF46689">
    <property type="entry name" value="Homeodomain-like"/>
    <property type="match status" value="1"/>
</dbReference>
<organism evidence="6 7">
    <name type="scientific">Streptomyces diacarni</name>
    <dbReference type="NCBI Taxonomy" id="2800381"/>
    <lineage>
        <taxon>Bacteria</taxon>
        <taxon>Bacillati</taxon>
        <taxon>Actinomycetota</taxon>
        <taxon>Actinomycetes</taxon>
        <taxon>Kitasatosporales</taxon>
        <taxon>Streptomycetaceae</taxon>
        <taxon>Streptomyces</taxon>
    </lineage>
</organism>
<sequence>MREDSFSYVVDVADELFFEHGVRAVTMERVREVSGVPLRQLYRMFRSKDELLTACLKQRDRTARGALHAYAGRYADPGDNVLAIFDFLDDWFRRPGFHGCVFAGAFGEVGGAAPEVVEVVQHHKQQLLELFTDLAKQTDVVDPDEVGKQLAVLFDGAMAIATFTGNTEAARHARQAAQAVLAAAR</sequence>
<dbReference type="PANTHER" id="PTHR47506:SF1">
    <property type="entry name" value="HTH-TYPE TRANSCRIPTIONAL REGULATOR YJDC"/>
    <property type="match status" value="1"/>
</dbReference>
<feature type="domain" description="HTH tetR-type" evidence="5">
    <location>
        <begin position="3"/>
        <end position="63"/>
    </location>
</feature>
<dbReference type="AlphaFoldDB" id="A0A367EGR5"/>
<dbReference type="PANTHER" id="PTHR47506">
    <property type="entry name" value="TRANSCRIPTIONAL REGULATORY PROTEIN"/>
    <property type="match status" value="1"/>
</dbReference>
<dbReference type="Pfam" id="PF00440">
    <property type="entry name" value="TetR_N"/>
    <property type="match status" value="1"/>
</dbReference>
<evidence type="ECO:0000256" key="2">
    <source>
        <dbReference type="ARBA" id="ARBA00023125"/>
    </source>
</evidence>
<evidence type="ECO:0000313" key="6">
    <source>
        <dbReference type="EMBL" id="RCG16825.1"/>
    </source>
</evidence>
<keyword evidence="7" id="KW-1185">Reference proteome</keyword>
<dbReference type="InterPro" id="IPR001647">
    <property type="entry name" value="HTH_TetR"/>
</dbReference>
<evidence type="ECO:0000256" key="3">
    <source>
        <dbReference type="ARBA" id="ARBA00023163"/>
    </source>
</evidence>
<dbReference type="InterPro" id="IPR009057">
    <property type="entry name" value="Homeodomain-like_sf"/>
</dbReference>
<keyword evidence="3" id="KW-0804">Transcription</keyword>
<evidence type="ECO:0000313" key="7">
    <source>
        <dbReference type="Proteomes" id="UP000252914"/>
    </source>
</evidence>
<reference evidence="6 7" key="1">
    <citation type="submission" date="2018-06" db="EMBL/GenBank/DDBJ databases">
        <title>Streptomyces reniochalinae sp. nov. and Streptomyces diacarnus sp. nov. from marine sponges.</title>
        <authorList>
            <person name="Li L."/>
        </authorList>
    </citation>
    <scope>NUCLEOTIDE SEQUENCE [LARGE SCALE GENOMIC DNA]</scope>
    <source>
        <strain evidence="6 7">LHW51701</strain>
    </source>
</reference>
<evidence type="ECO:0000259" key="5">
    <source>
        <dbReference type="PROSITE" id="PS50977"/>
    </source>
</evidence>
<dbReference type="InterPro" id="IPR036271">
    <property type="entry name" value="Tet_transcr_reg_TetR-rel_C_sf"/>
</dbReference>
<name>A0A367EGR5_9ACTN</name>
<proteinExistence type="predicted"/>
<dbReference type="GO" id="GO:0003677">
    <property type="term" value="F:DNA binding"/>
    <property type="evidence" value="ECO:0007669"/>
    <property type="project" value="UniProtKB-UniRule"/>
</dbReference>
<evidence type="ECO:0000256" key="4">
    <source>
        <dbReference type="PROSITE-ProRule" id="PRU00335"/>
    </source>
</evidence>
<accession>A0A367EGR5</accession>